<feature type="domain" description="Peptidase M1 membrane alanine aminopeptidase" evidence="13">
    <location>
        <begin position="271"/>
        <end position="487"/>
    </location>
</feature>
<dbReference type="FunFam" id="1.10.390.10:FF:000006">
    <property type="entry name" value="Puromycin-sensitive aminopeptidase"/>
    <property type="match status" value="1"/>
</dbReference>
<dbReference type="Proteomes" id="UP000321085">
    <property type="component" value="Unassembled WGS sequence"/>
</dbReference>
<dbReference type="Pfam" id="PF11838">
    <property type="entry name" value="ERAP1_C"/>
    <property type="match status" value="1"/>
</dbReference>
<evidence type="ECO:0000313" key="17">
    <source>
        <dbReference type="Proteomes" id="UP000321085"/>
    </source>
</evidence>
<evidence type="ECO:0000256" key="1">
    <source>
        <dbReference type="ARBA" id="ARBA00000098"/>
    </source>
</evidence>
<evidence type="ECO:0000256" key="11">
    <source>
        <dbReference type="PIRSR" id="PIRSR634016-4"/>
    </source>
</evidence>
<dbReference type="EC" id="3.4.11.-" evidence="12"/>
<sequence length="905" mass="100519">MNLKSLSTLVYAATMALLLGEFLPMERTLGLITPAAAQPADPSPTTAAPVQLPSNVIPEHYDIFVRPDVGNLSFDASVRITVSVREPTSEIVLNAADLQLERAVLRSSSEQVADVALQPEQQTATLTFGQTIEPGTYEVAIDYNGRISENADGLFVARYGPPAAPKQMLATQFEPVSARRFVPCWDEPARKATFSLSVAVPKDEVAVSNMPVEAITELDGGRHRVRFQRTPKMSSYLLFLSIGDLERLERTVGSTKLAVVARKGSASKGEFALDSAEQLLGYFNEYFGVPYPLPKLDMIAVPGGGGFSAMENWGAILYFENALLLDPALSPESARQRVFVVVAHEMAHQWFGNLVTMKWWDDLWLNEGFASWMENKATDRFHPEWMMWLQSESARQRAMRQDAKRTTHPVIQPVMRGDQATQAFDEITYRKGQAVIRMLEGYLEPEAFRRGIRSYMQRYAYQNAVTDELWAELEKVARQPIKPIADDFTRQPGVPLISVQDFRAEGSQTTVTLRQERFGVDDSARDPLVWRTPVSVVAIGSGALPVTQLVAGSSRSSIPVPGTPPIKINFGQTAYYRSHYPQEAFLALAERFRLLAPADQLGLLYDSWALGEAGFTPLTDYLTLIQKAPPGAESAVWRQIIQTLLSIDRLYTGQAEQATFRAFARTTLAPLFEQVDWDARPGEPETRAILREDLLNALGRFGEPSVMAEARHRFKAFVADPKSLPAAIRLPILRIVAVSADMALYATMHELAKKAADPLEQDQLFGVLAWAEDPALAKRTLEVALSDEPSRATGLGMITRVASHNPDLAWQFALGHLDALTARLDALQRYSFVPSLAAQSTNPTHLAELRRFIDDHVPAEFRQQADRSYADLEFRLRVKTERLPQITSWLATHGPIPPAAPVPRQ</sequence>
<keyword evidence="5 10" id="KW-0479">Metal-binding</keyword>
<evidence type="ECO:0000256" key="9">
    <source>
        <dbReference type="PIRSR" id="PIRSR634016-1"/>
    </source>
</evidence>
<dbReference type="GO" id="GO:0016020">
    <property type="term" value="C:membrane"/>
    <property type="evidence" value="ECO:0007669"/>
    <property type="project" value="TreeGrafter"/>
</dbReference>
<dbReference type="InterPro" id="IPR045357">
    <property type="entry name" value="Aminopeptidase_N-like_N"/>
</dbReference>
<dbReference type="InterPro" id="IPR027268">
    <property type="entry name" value="Peptidase_M4/M1_CTD_sf"/>
</dbReference>
<dbReference type="GO" id="GO:0042277">
    <property type="term" value="F:peptide binding"/>
    <property type="evidence" value="ECO:0007669"/>
    <property type="project" value="TreeGrafter"/>
</dbReference>
<dbReference type="GO" id="GO:0070006">
    <property type="term" value="F:metalloaminopeptidase activity"/>
    <property type="evidence" value="ECO:0007669"/>
    <property type="project" value="TreeGrafter"/>
</dbReference>
<evidence type="ECO:0000259" key="15">
    <source>
        <dbReference type="Pfam" id="PF17900"/>
    </source>
</evidence>
<dbReference type="PRINTS" id="PR00756">
    <property type="entry name" value="ALADIPTASE"/>
</dbReference>
<feature type="binding site" evidence="10">
    <location>
        <position position="367"/>
    </location>
    <ligand>
        <name>Zn(2+)</name>
        <dbReference type="ChEBI" id="CHEBI:29105"/>
        <note>catalytic</note>
    </ligand>
</feature>
<reference evidence="16 17" key="1">
    <citation type="submission" date="2019-07" db="EMBL/GenBank/DDBJ databases">
        <title>Whole genome shotgun sequence of Microvirga aerophila NBRC 106136.</title>
        <authorList>
            <person name="Hosoyama A."/>
            <person name="Uohara A."/>
            <person name="Ohji S."/>
            <person name="Ichikawa N."/>
        </authorList>
    </citation>
    <scope>NUCLEOTIDE SEQUENCE [LARGE SCALE GENOMIC DNA]</scope>
    <source>
        <strain evidence="16 17">NBRC 106136</strain>
    </source>
</reference>
<evidence type="ECO:0000256" key="7">
    <source>
        <dbReference type="ARBA" id="ARBA00022833"/>
    </source>
</evidence>
<evidence type="ECO:0000256" key="5">
    <source>
        <dbReference type="ARBA" id="ARBA00022723"/>
    </source>
</evidence>
<dbReference type="Gene3D" id="2.60.40.1910">
    <property type="match status" value="1"/>
</dbReference>
<keyword evidence="4 12" id="KW-0645">Protease</keyword>
<dbReference type="AlphaFoldDB" id="A0A512C1X7"/>
<comment type="similarity">
    <text evidence="2 12">Belongs to the peptidase M1 family.</text>
</comment>
<evidence type="ECO:0000256" key="10">
    <source>
        <dbReference type="PIRSR" id="PIRSR634016-3"/>
    </source>
</evidence>
<dbReference type="InterPro" id="IPR014782">
    <property type="entry name" value="Peptidase_M1_dom"/>
</dbReference>
<dbReference type="SUPFAM" id="SSF55486">
    <property type="entry name" value="Metalloproteases ('zincins'), catalytic domain"/>
    <property type="match status" value="1"/>
</dbReference>
<feature type="domain" description="Aminopeptidase N-like N-terminal" evidence="15">
    <location>
        <begin position="58"/>
        <end position="237"/>
    </location>
</feature>
<dbReference type="GO" id="GO:0008270">
    <property type="term" value="F:zinc ion binding"/>
    <property type="evidence" value="ECO:0007669"/>
    <property type="project" value="UniProtKB-UniRule"/>
</dbReference>
<evidence type="ECO:0000259" key="13">
    <source>
        <dbReference type="Pfam" id="PF01433"/>
    </source>
</evidence>
<feature type="site" description="Transition state stabilizer" evidence="11">
    <location>
        <position position="429"/>
    </location>
</feature>
<dbReference type="EMBL" id="BJYU01000168">
    <property type="protein sequence ID" value="GEO18225.1"/>
    <property type="molecule type" value="Genomic_DNA"/>
</dbReference>
<dbReference type="RefSeq" id="WP_147022914.1">
    <property type="nucleotide sequence ID" value="NZ_BJYU01000168.1"/>
</dbReference>
<dbReference type="GO" id="GO:0043171">
    <property type="term" value="P:peptide catabolic process"/>
    <property type="evidence" value="ECO:0007669"/>
    <property type="project" value="TreeGrafter"/>
</dbReference>
<protein>
    <recommendedName>
        <fullName evidence="12">Aminopeptidase</fullName>
        <ecNumber evidence="12">3.4.11.-</ecNumber>
    </recommendedName>
</protein>
<keyword evidence="17" id="KW-1185">Reference proteome</keyword>
<dbReference type="InterPro" id="IPR034016">
    <property type="entry name" value="M1_APN-typ"/>
</dbReference>
<evidence type="ECO:0000256" key="6">
    <source>
        <dbReference type="ARBA" id="ARBA00022801"/>
    </source>
</evidence>
<dbReference type="GO" id="GO:0005737">
    <property type="term" value="C:cytoplasm"/>
    <property type="evidence" value="ECO:0007669"/>
    <property type="project" value="TreeGrafter"/>
</dbReference>
<organism evidence="16 17">
    <name type="scientific">Microvirga aerophila</name>
    <dbReference type="NCBI Taxonomy" id="670291"/>
    <lineage>
        <taxon>Bacteria</taxon>
        <taxon>Pseudomonadati</taxon>
        <taxon>Pseudomonadota</taxon>
        <taxon>Alphaproteobacteria</taxon>
        <taxon>Hyphomicrobiales</taxon>
        <taxon>Methylobacteriaceae</taxon>
        <taxon>Microvirga</taxon>
    </lineage>
</organism>
<dbReference type="Pfam" id="PF17900">
    <property type="entry name" value="Peptidase_M1_N"/>
    <property type="match status" value="1"/>
</dbReference>
<comment type="catalytic activity">
    <reaction evidence="1">
        <text>Release of an N-terminal amino acid, Xaa-|-Yaa- from a peptide, amide or arylamide. Xaa is preferably Ala, but may be most amino acids including Pro (slow action). When a terminal hydrophobic residue is followed by a prolyl residue, the two may be released as an intact Xaa-Pro dipeptide.</text>
        <dbReference type="EC" id="3.4.11.2"/>
    </reaction>
</comment>
<evidence type="ECO:0000256" key="12">
    <source>
        <dbReference type="RuleBase" id="RU364040"/>
    </source>
</evidence>
<dbReference type="InterPro" id="IPR024571">
    <property type="entry name" value="ERAP1-like_C_dom"/>
</dbReference>
<dbReference type="Gene3D" id="1.10.390.10">
    <property type="entry name" value="Neutral Protease Domain 2"/>
    <property type="match status" value="1"/>
</dbReference>
<dbReference type="SUPFAM" id="SSF63737">
    <property type="entry name" value="Leukotriene A4 hydrolase N-terminal domain"/>
    <property type="match status" value="1"/>
</dbReference>
<dbReference type="PANTHER" id="PTHR11533">
    <property type="entry name" value="PROTEASE M1 ZINC METALLOPROTEASE"/>
    <property type="match status" value="1"/>
</dbReference>
<keyword evidence="8 12" id="KW-0482">Metalloprotease</keyword>
<evidence type="ECO:0000256" key="4">
    <source>
        <dbReference type="ARBA" id="ARBA00022670"/>
    </source>
</evidence>
<evidence type="ECO:0000259" key="14">
    <source>
        <dbReference type="Pfam" id="PF11838"/>
    </source>
</evidence>
<gene>
    <name evidence="16" type="ORF">MAE02_59210</name>
</gene>
<dbReference type="GO" id="GO:0005615">
    <property type="term" value="C:extracellular space"/>
    <property type="evidence" value="ECO:0007669"/>
    <property type="project" value="TreeGrafter"/>
</dbReference>
<accession>A0A512C1X7</accession>
<feature type="binding site" evidence="10">
    <location>
        <position position="348"/>
    </location>
    <ligand>
        <name>Zn(2+)</name>
        <dbReference type="ChEBI" id="CHEBI:29105"/>
        <note>catalytic</note>
    </ligand>
</feature>
<dbReference type="CDD" id="cd09601">
    <property type="entry name" value="M1_APN-Q_like"/>
    <property type="match status" value="1"/>
</dbReference>
<keyword evidence="3 12" id="KW-0031">Aminopeptidase</keyword>
<dbReference type="GO" id="GO:0006508">
    <property type="term" value="P:proteolysis"/>
    <property type="evidence" value="ECO:0007669"/>
    <property type="project" value="UniProtKB-KW"/>
</dbReference>
<feature type="domain" description="ERAP1-like C-terminal" evidence="14">
    <location>
        <begin position="566"/>
        <end position="868"/>
    </location>
</feature>
<dbReference type="InterPro" id="IPR050344">
    <property type="entry name" value="Peptidase_M1_aminopeptidases"/>
</dbReference>
<proteinExistence type="inferred from homology"/>
<dbReference type="PANTHER" id="PTHR11533:SF174">
    <property type="entry name" value="PUROMYCIN-SENSITIVE AMINOPEPTIDASE-RELATED"/>
    <property type="match status" value="1"/>
</dbReference>
<feature type="active site" description="Proton acceptor" evidence="9">
    <location>
        <position position="345"/>
    </location>
</feature>
<dbReference type="GO" id="GO:0016285">
    <property type="term" value="F:alanyl aminopeptidase activity"/>
    <property type="evidence" value="ECO:0007669"/>
    <property type="project" value="UniProtKB-EC"/>
</dbReference>
<name>A0A512C1X7_9HYPH</name>
<dbReference type="InterPro" id="IPR001930">
    <property type="entry name" value="Peptidase_M1"/>
</dbReference>
<dbReference type="InterPro" id="IPR042097">
    <property type="entry name" value="Aminopeptidase_N-like_N_sf"/>
</dbReference>
<evidence type="ECO:0000256" key="2">
    <source>
        <dbReference type="ARBA" id="ARBA00010136"/>
    </source>
</evidence>
<dbReference type="Gene3D" id="2.60.40.1730">
    <property type="entry name" value="tricorn interacting facor f3 domain"/>
    <property type="match status" value="1"/>
</dbReference>
<keyword evidence="7 10" id="KW-0862">Zinc</keyword>
<evidence type="ECO:0000256" key="3">
    <source>
        <dbReference type="ARBA" id="ARBA00022438"/>
    </source>
</evidence>
<keyword evidence="6 12" id="KW-0378">Hydrolase</keyword>
<comment type="caution">
    <text evidence="16">The sequence shown here is derived from an EMBL/GenBank/DDBJ whole genome shotgun (WGS) entry which is preliminary data.</text>
</comment>
<dbReference type="Pfam" id="PF01433">
    <property type="entry name" value="Peptidase_M1"/>
    <property type="match status" value="1"/>
</dbReference>
<dbReference type="Gene3D" id="1.25.50.20">
    <property type="match status" value="1"/>
</dbReference>
<evidence type="ECO:0000313" key="16">
    <source>
        <dbReference type="EMBL" id="GEO18225.1"/>
    </source>
</evidence>
<feature type="binding site" evidence="10">
    <location>
        <position position="344"/>
    </location>
    <ligand>
        <name>Zn(2+)</name>
        <dbReference type="ChEBI" id="CHEBI:29105"/>
        <note>catalytic</note>
    </ligand>
</feature>
<evidence type="ECO:0000256" key="8">
    <source>
        <dbReference type="ARBA" id="ARBA00023049"/>
    </source>
</evidence>
<comment type="cofactor">
    <cofactor evidence="10 12">
        <name>Zn(2+)</name>
        <dbReference type="ChEBI" id="CHEBI:29105"/>
    </cofactor>
    <text evidence="10 12">Binds 1 zinc ion per subunit.</text>
</comment>